<feature type="region of interest" description="Disordered" evidence="5">
    <location>
        <begin position="28"/>
        <end position="55"/>
    </location>
</feature>
<dbReference type="AlphaFoldDB" id="D0LV90"/>
<dbReference type="GO" id="GO:0008113">
    <property type="term" value="F:peptide-methionine (S)-S-oxide reductase activity"/>
    <property type="evidence" value="ECO:0007669"/>
    <property type="project" value="UniProtKB-UniRule"/>
</dbReference>
<dbReference type="HOGENOM" id="CLU_031040_10_0_7"/>
<gene>
    <name evidence="4" type="primary">msrA</name>
    <name evidence="8" type="ordered locus">Hoch_3429</name>
</gene>
<comment type="function">
    <text evidence="4">Has an important function as a repair enzyme for proteins that have been inactivated by oxidation. Catalyzes the reversible oxidation-reduction of methionine sulfoxide in proteins to methionine.</text>
</comment>
<feature type="chain" id="PRO_5003011694" description="Peptide methionine sulfoxide reductase MsrA" evidence="6">
    <location>
        <begin position="22"/>
        <end position="262"/>
    </location>
</feature>
<feature type="compositionally biased region" description="Low complexity" evidence="5">
    <location>
        <begin position="246"/>
        <end position="262"/>
    </location>
</feature>
<evidence type="ECO:0000256" key="2">
    <source>
        <dbReference type="ARBA" id="ARBA00047806"/>
    </source>
</evidence>
<evidence type="ECO:0000256" key="5">
    <source>
        <dbReference type="SAM" id="MobiDB-lite"/>
    </source>
</evidence>
<dbReference type="Proteomes" id="UP000001880">
    <property type="component" value="Chromosome"/>
</dbReference>
<proteinExistence type="inferred from homology"/>
<comment type="catalytic activity">
    <reaction evidence="3 4">
        <text>[thioredoxin]-disulfide + L-methionine + H2O = L-methionine (S)-S-oxide + [thioredoxin]-dithiol</text>
        <dbReference type="Rhea" id="RHEA:19993"/>
        <dbReference type="Rhea" id="RHEA-COMP:10698"/>
        <dbReference type="Rhea" id="RHEA-COMP:10700"/>
        <dbReference type="ChEBI" id="CHEBI:15377"/>
        <dbReference type="ChEBI" id="CHEBI:29950"/>
        <dbReference type="ChEBI" id="CHEBI:50058"/>
        <dbReference type="ChEBI" id="CHEBI:57844"/>
        <dbReference type="ChEBI" id="CHEBI:58772"/>
        <dbReference type="EC" id="1.8.4.11"/>
    </reaction>
</comment>
<keyword evidence="9" id="KW-1185">Reference proteome</keyword>
<reference evidence="8 9" key="1">
    <citation type="journal article" date="2010" name="Stand. Genomic Sci.">
        <title>Complete genome sequence of Haliangium ochraceum type strain (SMP-2).</title>
        <authorList>
            <consortium name="US DOE Joint Genome Institute (JGI-PGF)"/>
            <person name="Ivanova N."/>
            <person name="Daum C."/>
            <person name="Lang E."/>
            <person name="Abt B."/>
            <person name="Kopitz M."/>
            <person name="Saunders E."/>
            <person name="Lapidus A."/>
            <person name="Lucas S."/>
            <person name="Glavina Del Rio T."/>
            <person name="Nolan M."/>
            <person name="Tice H."/>
            <person name="Copeland A."/>
            <person name="Cheng J.F."/>
            <person name="Chen F."/>
            <person name="Bruce D."/>
            <person name="Goodwin L."/>
            <person name="Pitluck S."/>
            <person name="Mavromatis K."/>
            <person name="Pati A."/>
            <person name="Mikhailova N."/>
            <person name="Chen A."/>
            <person name="Palaniappan K."/>
            <person name="Land M."/>
            <person name="Hauser L."/>
            <person name="Chang Y.J."/>
            <person name="Jeffries C.D."/>
            <person name="Detter J.C."/>
            <person name="Brettin T."/>
            <person name="Rohde M."/>
            <person name="Goker M."/>
            <person name="Bristow J."/>
            <person name="Markowitz V."/>
            <person name="Eisen J.A."/>
            <person name="Hugenholtz P."/>
            <person name="Kyrpides N.C."/>
            <person name="Klenk H.P."/>
        </authorList>
    </citation>
    <scope>NUCLEOTIDE SEQUENCE [LARGE SCALE GENOMIC DNA]</scope>
    <source>
        <strain evidence="9">DSM 14365 / CIP 107738 / JCM 11303 / AJ 13395 / SMP-2</strain>
    </source>
</reference>
<feature type="region of interest" description="Disordered" evidence="5">
    <location>
        <begin position="242"/>
        <end position="262"/>
    </location>
</feature>
<dbReference type="EMBL" id="CP001804">
    <property type="protein sequence ID" value="ACY15931.1"/>
    <property type="molecule type" value="Genomic_DNA"/>
</dbReference>
<protein>
    <recommendedName>
        <fullName evidence="4">Peptide methionine sulfoxide reductase MsrA</fullName>
        <shortName evidence="4">Protein-methionine-S-oxide reductase</shortName>
        <ecNumber evidence="4">1.8.4.11</ecNumber>
    </recommendedName>
    <alternativeName>
        <fullName evidence="4">Peptide-methionine (S)-S-oxide reductase</fullName>
        <shortName evidence="4">Peptide Met(O) reductase</shortName>
    </alternativeName>
</protein>
<dbReference type="KEGG" id="hoh:Hoch_3429"/>
<evidence type="ECO:0000256" key="6">
    <source>
        <dbReference type="SAM" id="SignalP"/>
    </source>
</evidence>
<name>D0LV90_HALO1</name>
<dbReference type="Gene3D" id="3.30.1060.10">
    <property type="entry name" value="Peptide methionine sulphoxide reductase MsrA"/>
    <property type="match status" value="1"/>
</dbReference>
<organism evidence="8 9">
    <name type="scientific">Haliangium ochraceum (strain DSM 14365 / JCM 11303 / SMP-2)</name>
    <dbReference type="NCBI Taxonomy" id="502025"/>
    <lineage>
        <taxon>Bacteria</taxon>
        <taxon>Pseudomonadati</taxon>
        <taxon>Myxococcota</taxon>
        <taxon>Polyangia</taxon>
        <taxon>Haliangiales</taxon>
        <taxon>Kofleriaceae</taxon>
        <taxon>Haliangium</taxon>
    </lineage>
</organism>
<keyword evidence="6" id="KW-0732">Signal</keyword>
<dbReference type="PANTHER" id="PTHR43774">
    <property type="entry name" value="PEPTIDE METHIONINE SULFOXIDE REDUCTASE"/>
    <property type="match status" value="1"/>
</dbReference>
<evidence type="ECO:0000256" key="1">
    <source>
        <dbReference type="ARBA" id="ARBA00023002"/>
    </source>
</evidence>
<dbReference type="EC" id="1.8.4.11" evidence="4"/>
<comment type="catalytic activity">
    <reaction evidence="2 4">
        <text>L-methionyl-[protein] + [thioredoxin]-disulfide + H2O = L-methionyl-(S)-S-oxide-[protein] + [thioredoxin]-dithiol</text>
        <dbReference type="Rhea" id="RHEA:14217"/>
        <dbReference type="Rhea" id="RHEA-COMP:10698"/>
        <dbReference type="Rhea" id="RHEA-COMP:10700"/>
        <dbReference type="Rhea" id="RHEA-COMP:12313"/>
        <dbReference type="Rhea" id="RHEA-COMP:12315"/>
        <dbReference type="ChEBI" id="CHEBI:15377"/>
        <dbReference type="ChEBI" id="CHEBI:16044"/>
        <dbReference type="ChEBI" id="CHEBI:29950"/>
        <dbReference type="ChEBI" id="CHEBI:44120"/>
        <dbReference type="ChEBI" id="CHEBI:50058"/>
        <dbReference type="EC" id="1.8.4.11"/>
    </reaction>
</comment>
<dbReference type="OrthoDB" id="4174719at2"/>
<comment type="similarity">
    <text evidence="4">Belongs to the MsrA Met sulfoxide reductase family.</text>
</comment>
<dbReference type="Pfam" id="PF01625">
    <property type="entry name" value="PMSR"/>
    <property type="match status" value="1"/>
</dbReference>
<dbReference type="PANTHER" id="PTHR43774:SF1">
    <property type="entry name" value="PEPTIDE METHIONINE SULFOXIDE REDUCTASE MSRA 2"/>
    <property type="match status" value="1"/>
</dbReference>
<evidence type="ECO:0000256" key="4">
    <source>
        <dbReference type="HAMAP-Rule" id="MF_01401"/>
    </source>
</evidence>
<feature type="signal peptide" evidence="6">
    <location>
        <begin position="1"/>
        <end position="21"/>
    </location>
</feature>
<feature type="compositionally biased region" description="Low complexity" evidence="5">
    <location>
        <begin position="28"/>
        <end position="53"/>
    </location>
</feature>
<dbReference type="HAMAP" id="MF_01401">
    <property type="entry name" value="MsrA"/>
    <property type="match status" value="1"/>
</dbReference>
<evidence type="ECO:0000259" key="7">
    <source>
        <dbReference type="Pfam" id="PF01625"/>
    </source>
</evidence>
<dbReference type="eggNOG" id="COG0225">
    <property type="taxonomic scope" value="Bacteria"/>
</dbReference>
<feature type="active site" evidence="4">
    <location>
        <position position="84"/>
    </location>
</feature>
<dbReference type="SUPFAM" id="SSF55068">
    <property type="entry name" value="Peptide methionine sulfoxide reductase"/>
    <property type="match status" value="1"/>
</dbReference>
<dbReference type="NCBIfam" id="TIGR00401">
    <property type="entry name" value="msrA"/>
    <property type="match status" value="1"/>
</dbReference>
<evidence type="ECO:0000313" key="8">
    <source>
        <dbReference type="EMBL" id="ACY15931.1"/>
    </source>
</evidence>
<feature type="domain" description="Peptide methionine sulphoxide reductase MsrA" evidence="7">
    <location>
        <begin position="78"/>
        <end position="228"/>
    </location>
</feature>
<evidence type="ECO:0000313" key="9">
    <source>
        <dbReference type="Proteomes" id="UP000001880"/>
    </source>
</evidence>
<dbReference type="RefSeq" id="WP_012828531.1">
    <property type="nucleotide sequence ID" value="NC_013440.1"/>
</dbReference>
<accession>D0LV90</accession>
<evidence type="ECO:0000256" key="3">
    <source>
        <dbReference type="ARBA" id="ARBA00048782"/>
    </source>
</evidence>
<sequence length="262" mass="27977">MSFAWSHCRFAVVSVALVALAAAAPACKGSSSHSSSPPASAAAAADETGSAPSSSWLLKRIPAPEDDIPRADGDTRRAVFAGGCFWCVEAIFEELDGVEAVVSGYAGGSEDSASYEQVLRGDTGHAEAVEVRYDPAQVSYGTLLRVFFATHDPTQLNRQGPDVGEQYRSAVFFASEDEERVARAYIAQLGRAAAFDKPIVTTLEPLTGFYEAEEHHQDYARRNPGAGYIRVNSAPKVEKLRKQFPELLGEQEGEGASAGEAE</sequence>
<keyword evidence="1 4" id="KW-0560">Oxidoreductase</keyword>
<dbReference type="InterPro" id="IPR036509">
    <property type="entry name" value="Met_Sox_Rdtase_MsrA_sf"/>
</dbReference>
<dbReference type="STRING" id="502025.Hoch_3429"/>
<dbReference type="InterPro" id="IPR002569">
    <property type="entry name" value="Met_Sox_Rdtase_MsrA_dom"/>
</dbReference>
<dbReference type="GO" id="GO:0033744">
    <property type="term" value="F:L-methionine:thioredoxin-disulfide S-oxidoreductase activity"/>
    <property type="evidence" value="ECO:0007669"/>
    <property type="project" value="RHEA"/>
</dbReference>